<organism evidence="1 2">
    <name type="scientific">Tannerella forsythia (strain ATCC 43037 / JCM 10827 / CCUG 21028 A / KCTC 5666 / FDC 338)</name>
    <name type="common">Bacteroides forsythus</name>
    <dbReference type="NCBI Taxonomy" id="203275"/>
    <lineage>
        <taxon>Bacteria</taxon>
        <taxon>Pseudomonadati</taxon>
        <taxon>Bacteroidota</taxon>
        <taxon>Bacteroidia</taxon>
        <taxon>Bacteroidales</taxon>
        <taxon>Tannerellaceae</taxon>
        <taxon>Tannerella</taxon>
    </lineage>
</organism>
<accession>G8UP06</accession>
<dbReference type="EMBL" id="CP003191">
    <property type="protein sequence ID" value="AEW20148.1"/>
    <property type="molecule type" value="Genomic_DNA"/>
</dbReference>
<gene>
    <name evidence="1" type="ordered locus">BFO_0849</name>
</gene>
<dbReference type="AlphaFoldDB" id="G8UP06"/>
<reference evidence="2" key="1">
    <citation type="submission" date="2011-12" db="EMBL/GenBank/DDBJ databases">
        <title>Complete sequence of Tannerella forsythia ATCC 43037.</title>
        <authorList>
            <person name="Dewhirst F."/>
            <person name="Tanner A."/>
            <person name="Izard J."/>
            <person name="Brinkac L."/>
            <person name="Durkin A.S."/>
            <person name="Hostetler J."/>
            <person name="Shetty J."/>
            <person name="Torralba M."/>
            <person name="Gill S."/>
            <person name="Nelson K."/>
        </authorList>
    </citation>
    <scope>NUCLEOTIDE SEQUENCE [LARGE SCALE GENOMIC DNA]</scope>
    <source>
        <strain evidence="2">ATCC 43037 / JCM 10827 / CCUG 33226 / KCTC 5666 / FDC 338</strain>
    </source>
</reference>
<sequence length="39" mass="4423">MWDKARAIVHCAWPKIVFSFVYVPHAVISVESFIFASGI</sequence>
<proteinExistence type="predicted"/>
<evidence type="ECO:0000313" key="1">
    <source>
        <dbReference type="EMBL" id="AEW20148.1"/>
    </source>
</evidence>
<dbReference type="STRING" id="203275.BFO_0849"/>
<dbReference type="HOGENOM" id="CLU_3318297_0_0_10"/>
<dbReference type="KEGG" id="tfo:BFO_0849"/>
<dbReference type="Proteomes" id="UP000005436">
    <property type="component" value="Chromosome"/>
</dbReference>
<evidence type="ECO:0000313" key="2">
    <source>
        <dbReference type="Proteomes" id="UP000005436"/>
    </source>
</evidence>
<protein>
    <submittedName>
        <fullName evidence="1">Uncharacterized protein</fullName>
    </submittedName>
</protein>
<keyword evidence="2" id="KW-1185">Reference proteome</keyword>
<name>G8UP06_TANFA</name>